<organism evidence="1">
    <name type="scientific">Ensete ventricosum</name>
    <name type="common">Abyssinian banana</name>
    <name type="synonym">Musa ensete</name>
    <dbReference type="NCBI Taxonomy" id="4639"/>
    <lineage>
        <taxon>Eukaryota</taxon>
        <taxon>Viridiplantae</taxon>
        <taxon>Streptophyta</taxon>
        <taxon>Embryophyta</taxon>
        <taxon>Tracheophyta</taxon>
        <taxon>Spermatophyta</taxon>
        <taxon>Magnoliopsida</taxon>
        <taxon>Liliopsida</taxon>
        <taxon>Zingiberales</taxon>
        <taxon>Musaceae</taxon>
        <taxon>Ensete</taxon>
    </lineage>
</organism>
<proteinExistence type="predicted"/>
<evidence type="ECO:0000313" key="1">
    <source>
        <dbReference type="EMBL" id="RZR70633.1"/>
    </source>
</evidence>
<name>A0A445M8R2_ENSVE</name>
<reference evidence="1" key="1">
    <citation type="journal article" date="2018" name="Data Brief">
        <title>Genome sequence data from 17 accessions of Ensete ventricosum, a staple food crop for millions in Ethiopia.</title>
        <authorList>
            <person name="Yemataw Z."/>
            <person name="Muzemil S."/>
            <person name="Ambachew D."/>
            <person name="Tripathi L."/>
            <person name="Tesfaye K."/>
            <person name="Chala A."/>
            <person name="Farbos A."/>
            <person name="O'Neill P."/>
            <person name="Moore K."/>
            <person name="Grant M."/>
            <person name="Studholme D.J."/>
        </authorList>
    </citation>
    <scope>NUCLEOTIDE SEQUENCE [LARGE SCALE GENOMIC DNA]</scope>
    <source>
        <tissue evidence="1">Leaf</tissue>
    </source>
</reference>
<gene>
    <name evidence="1" type="ORF">BHM03_00000894</name>
</gene>
<dbReference type="Proteomes" id="UP000290560">
    <property type="component" value="Unassembled WGS sequence"/>
</dbReference>
<dbReference type="AlphaFoldDB" id="A0A445M8R2"/>
<sequence length="83" mass="8911">MRAVTASVRRWGTSCNPSANAGDLATSVLAPAYAGDCANHGLASRRLATSWPPACWPQRRPPAYANSRPWVIHLAGWLKLAGR</sequence>
<dbReference type="EMBL" id="KV875450">
    <property type="protein sequence ID" value="RZR70633.1"/>
    <property type="molecule type" value="Genomic_DNA"/>
</dbReference>
<accession>A0A445M8R2</accession>
<protein>
    <submittedName>
        <fullName evidence="1">Uncharacterized protein</fullName>
    </submittedName>
</protein>